<dbReference type="InterPro" id="IPR027417">
    <property type="entry name" value="P-loop_NTPase"/>
</dbReference>
<dbReference type="RefSeq" id="WP_184690414.1">
    <property type="nucleotide sequence ID" value="NZ_JACHJN010000003.1"/>
</dbReference>
<dbReference type="AlphaFoldDB" id="A0A841CE80"/>
<reference evidence="1 2" key="1">
    <citation type="submission" date="2020-08" db="EMBL/GenBank/DDBJ databases">
        <title>Genomic Encyclopedia of Type Strains, Phase III (KMG-III): the genomes of soil and plant-associated and newly described type strains.</title>
        <authorList>
            <person name="Whitman W."/>
        </authorList>
    </citation>
    <scope>NUCLEOTIDE SEQUENCE [LARGE SCALE GENOMIC DNA]</scope>
    <source>
        <strain evidence="1 2">CECT 8640</strain>
    </source>
</reference>
<dbReference type="PRINTS" id="PR00364">
    <property type="entry name" value="DISEASERSIST"/>
</dbReference>
<protein>
    <submittedName>
        <fullName evidence="1">Tetratricopeptide (TPR) repeat protein</fullName>
    </submittedName>
</protein>
<comment type="caution">
    <text evidence="1">The sequence shown here is derived from an EMBL/GenBank/DDBJ whole genome shotgun (WGS) entry which is preliminary data.</text>
</comment>
<dbReference type="SUPFAM" id="SSF48452">
    <property type="entry name" value="TPR-like"/>
    <property type="match status" value="1"/>
</dbReference>
<dbReference type="Gene3D" id="1.25.40.10">
    <property type="entry name" value="Tetratricopeptide repeat domain"/>
    <property type="match status" value="1"/>
</dbReference>
<proteinExistence type="predicted"/>
<dbReference type="Pfam" id="PF13424">
    <property type="entry name" value="TPR_12"/>
    <property type="match status" value="1"/>
</dbReference>
<gene>
    <name evidence="1" type="ORF">FHS29_002162</name>
</gene>
<dbReference type="SUPFAM" id="SSF52540">
    <property type="entry name" value="P-loop containing nucleoside triphosphate hydrolases"/>
    <property type="match status" value="1"/>
</dbReference>
<accession>A0A841CE80</accession>
<evidence type="ECO:0000313" key="2">
    <source>
        <dbReference type="Proteomes" id="UP000547510"/>
    </source>
</evidence>
<dbReference type="InterPro" id="IPR019734">
    <property type="entry name" value="TPR_rpt"/>
</dbReference>
<dbReference type="Proteomes" id="UP000547510">
    <property type="component" value="Unassembled WGS sequence"/>
</dbReference>
<organism evidence="1 2">
    <name type="scientific">Saccharothrix tamanrassetensis</name>
    <dbReference type="NCBI Taxonomy" id="1051531"/>
    <lineage>
        <taxon>Bacteria</taxon>
        <taxon>Bacillati</taxon>
        <taxon>Actinomycetota</taxon>
        <taxon>Actinomycetes</taxon>
        <taxon>Pseudonocardiales</taxon>
        <taxon>Pseudonocardiaceae</taxon>
        <taxon>Saccharothrix</taxon>
    </lineage>
</organism>
<dbReference type="Gene3D" id="3.40.50.300">
    <property type="entry name" value="P-loop containing nucleotide triphosphate hydrolases"/>
    <property type="match status" value="1"/>
</dbReference>
<dbReference type="GO" id="GO:0043531">
    <property type="term" value="F:ADP binding"/>
    <property type="evidence" value="ECO:0007669"/>
    <property type="project" value="InterPro"/>
</dbReference>
<evidence type="ECO:0000313" key="1">
    <source>
        <dbReference type="EMBL" id="MBB5955581.1"/>
    </source>
</evidence>
<dbReference type="EMBL" id="JACHJN010000003">
    <property type="protein sequence ID" value="MBB5955581.1"/>
    <property type="molecule type" value="Genomic_DNA"/>
</dbReference>
<keyword evidence="2" id="KW-1185">Reference proteome</keyword>
<dbReference type="SMART" id="SM00028">
    <property type="entry name" value="TPR"/>
    <property type="match status" value="4"/>
</dbReference>
<sequence>MVEQRNDMSGTVSGALIQARDLALGAQPPVALSGLPPVDVFTGRAEALASLAEALRPADDTAPVVLSAVAGLAGVGKTTLAVRAAHDAVAAGWFPGGALFIDLRGYDPNHRVTPDGALSTFLRALGVPAEHLSADRAGREALYRSMLAGRDAVLVVLDNASSADQVRPLLPNAPAHRVLVTSRHTLADLTGARLLDLNVLTDTEAVALVDAAVRAAGPDDDRVTPETAAELVRLCGRLPLALGIVAAILAGDPELPVGELVDALGNASTRLGELAYGDSAGVRAAFDLSYHRLSPAEARLFRLLSLDPGRQIGVPAAAALADLPERDTAKLLANLRRAHMVEPGEPRGWFRYHDLLRLYAEERARDESERDAALERLFDYYVAATEEADAQRAPTQFISRDAVAWLDTEGPTLVENAVRAAETGHHRHALRLVLAMSRYLFYRRHWDDCEVLFPLALEMARRIGDRTDEVRALRRLGKLAREQRRHDDAREHYTAYLAISRELDDQARVAQALHNLGSIARRVRDLDVAQAHYDEALARYRELGDWRGETDILFNLGTVSRHKRRFPAAHTYYSEAMALAVEHGDVLREARVCLFLGILAARERKSEAARHWWTLAVELYEKLGDGDMVRSIRKRLNRIGRRARRLAD</sequence>
<name>A0A841CE80_9PSEU</name>
<dbReference type="PANTHER" id="PTHR47691:SF3">
    <property type="entry name" value="HTH-TYPE TRANSCRIPTIONAL REGULATOR RV0890C-RELATED"/>
    <property type="match status" value="1"/>
</dbReference>
<dbReference type="InterPro" id="IPR011990">
    <property type="entry name" value="TPR-like_helical_dom_sf"/>
</dbReference>
<dbReference type="PANTHER" id="PTHR47691">
    <property type="entry name" value="REGULATOR-RELATED"/>
    <property type="match status" value="1"/>
</dbReference>